<dbReference type="EMBL" id="BARU01018511">
    <property type="protein sequence ID" value="GAH57336.1"/>
    <property type="molecule type" value="Genomic_DNA"/>
</dbReference>
<dbReference type="GO" id="GO:0005829">
    <property type="term" value="C:cytosol"/>
    <property type="evidence" value="ECO:0007669"/>
    <property type="project" value="TreeGrafter"/>
</dbReference>
<proteinExistence type="predicted"/>
<reference evidence="2" key="1">
    <citation type="journal article" date="2014" name="Front. Microbiol.">
        <title>High frequency of phylogenetically diverse reductive dehalogenase-homologous genes in deep subseafloor sedimentary metagenomes.</title>
        <authorList>
            <person name="Kawai M."/>
            <person name="Futagami T."/>
            <person name="Toyoda A."/>
            <person name="Takaki Y."/>
            <person name="Nishi S."/>
            <person name="Hori S."/>
            <person name="Arai W."/>
            <person name="Tsubouchi T."/>
            <person name="Morono Y."/>
            <person name="Uchiyama I."/>
            <person name="Ito T."/>
            <person name="Fujiyama A."/>
            <person name="Inagaki F."/>
            <person name="Takami H."/>
        </authorList>
    </citation>
    <scope>NUCLEOTIDE SEQUENCE</scope>
    <source>
        <strain evidence="2">Expedition CK06-06</strain>
    </source>
</reference>
<dbReference type="GO" id="GO:0017168">
    <property type="term" value="F:5-oxoprolinase (ATP-hydrolyzing) activity"/>
    <property type="evidence" value="ECO:0007669"/>
    <property type="project" value="TreeGrafter"/>
</dbReference>
<feature type="non-terminal residue" evidence="2">
    <location>
        <position position="1"/>
    </location>
</feature>
<comment type="caution">
    <text evidence="2">The sequence shown here is derived from an EMBL/GenBank/DDBJ whole genome shotgun (WGS) entry which is preliminary data.</text>
</comment>
<protein>
    <recommendedName>
        <fullName evidence="1">Hydantoinase B/oxoprolinase domain-containing protein</fullName>
    </recommendedName>
</protein>
<sequence length="290" mass="32142">SPLTRDAFDFQCGICHANGEMLLEGEGTLIHSLVYPGLISNWKAHGDATYAGDIIVTNDPYSDAAHLPDIYMWHPIFIDGKIAAWSVAGGHLRDVGGSTPGSCACDSTEIYQEGLRIPPMKLYERGIPNKDLFALIEANSRTPMITRGDIEAYHAACHIGEERFLALAKTYGWETLSIYLDELLDYTERLTRDDIRRMPDGVYEFTDYMDDDGITDEPIRLHIKITVAGDEITWDFTGTSPQVRGALNNPYGSSKACVVTALRQMMDTDIPRNSGAFRPATLIIPEGEFS</sequence>
<gene>
    <name evidence="2" type="ORF">S03H2_30590</name>
</gene>
<dbReference type="PANTHER" id="PTHR11365:SF23">
    <property type="entry name" value="HYPOTHETICAL 5-OXOPROLINASE (EUROFUNG)-RELATED"/>
    <property type="match status" value="1"/>
</dbReference>
<dbReference type="InterPro" id="IPR045079">
    <property type="entry name" value="Oxoprolinase-like"/>
</dbReference>
<evidence type="ECO:0000259" key="1">
    <source>
        <dbReference type="Pfam" id="PF02538"/>
    </source>
</evidence>
<dbReference type="Pfam" id="PF02538">
    <property type="entry name" value="Hydantoinase_B"/>
    <property type="match status" value="1"/>
</dbReference>
<accession>X1GHD7</accession>
<evidence type="ECO:0000313" key="2">
    <source>
        <dbReference type="EMBL" id="GAH57336.1"/>
    </source>
</evidence>
<organism evidence="2">
    <name type="scientific">marine sediment metagenome</name>
    <dbReference type="NCBI Taxonomy" id="412755"/>
    <lineage>
        <taxon>unclassified sequences</taxon>
        <taxon>metagenomes</taxon>
        <taxon>ecological metagenomes</taxon>
    </lineage>
</organism>
<dbReference type="GO" id="GO:0006749">
    <property type="term" value="P:glutathione metabolic process"/>
    <property type="evidence" value="ECO:0007669"/>
    <property type="project" value="TreeGrafter"/>
</dbReference>
<feature type="domain" description="Hydantoinase B/oxoprolinase" evidence="1">
    <location>
        <begin position="1"/>
        <end position="287"/>
    </location>
</feature>
<dbReference type="AlphaFoldDB" id="X1GHD7"/>
<dbReference type="InterPro" id="IPR003692">
    <property type="entry name" value="Hydantoinase_B"/>
</dbReference>
<name>X1GHD7_9ZZZZ</name>
<dbReference type="PANTHER" id="PTHR11365">
    <property type="entry name" value="5-OXOPROLINASE RELATED"/>
    <property type="match status" value="1"/>
</dbReference>